<evidence type="ECO:0008006" key="4">
    <source>
        <dbReference type="Google" id="ProtNLM"/>
    </source>
</evidence>
<name>A0ABT2AGU6_9BURK</name>
<evidence type="ECO:0000313" key="2">
    <source>
        <dbReference type="EMBL" id="MCS0595459.1"/>
    </source>
</evidence>
<evidence type="ECO:0000313" key="3">
    <source>
        <dbReference type="Proteomes" id="UP001206572"/>
    </source>
</evidence>
<gene>
    <name evidence="2" type="ORF">NX780_03765</name>
</gene>
<feature type="transmembrane region" description="Helical" evidence="1">
    <location>
        <begin position="36"/>
        <end position="53"/>
    </location>
</feature>
<dbReference type="RefSeq" id="WP_258826521.1">
    <property type="nucleotide sequence ID" value="NZ_JANUHA010000002.1"/>
</dbReference>
<reference evidence="2 3" key="1">
    <citation type="submission" date="2022-08" db="EMBL/GenBank/DDBJ databases">
        <title>Reclassification of Massilia species as members of the genera Telluria, Duganella, Pseudoduganella, Mokoshia gen. nov. and Zemynaea gen. nov. using orthogonal and non-orthogonal genome-based approaches.</title>
        <authorList>
            <person name="Bowman J.P."/>
        </authorList>
    </citation>
    <scope>NUCLEOTIDE SEQUENCE [LARGE SCALE GENOMIC DNA]</scope>
    <source>
        <strain evidence="2 3">JCM 31661</strain>
    </source>
</reference>
<sequence>MSYAPDHATSWLLLSALAFIPGTAIAEVSDKEPTISLFWTVGLTAAMLCLFAARLRPWLGVLFFATVAFWFIGLLLEIHSPDVGPYLRLEQGTVYYIQAYAAFAVVLFGLIVGLIWRRRSSMS</sequence>
<proteinExistence type="predicted"/>
<dbReference type="Proteomes" id="UP001206572">
    <property type="component" value="Unassembled WGS sequence"/>
</dbReference>
<keyword evidence="1" id="KW-0472">Membrane</keyword>
<dbReference type="EMBL" id="JANUHA010000002">
    <property type="protein sequence ID" value="MCS0595459.1"/>
    <property type="molecule type" value="Genomic_DNA"/>
</dbReference>
<keyword evidence="1" id="KW-1133">Transmembrane helix</keyword>
<feature type="transmembrane region" description="Helical" evidence="1">
    <location>
        <begin position="96"/>
        <end position="116"/>
    </location>
</feature>
<accession>A0ABT2AGU6</accession>
<comment type="caution">
    <text evidence="2">The sequence shown here is derived from an EMBL/GenBank/DDBJ whole genome shotgun (WGS) entry which is preliminary data.</text>
</comment>
<feature type="transmembrane region" description="Helical" evidence="1">
    <location>
        <begin position="58"/>
        <end position="76"/>
    </location>
</feature>
<keyword evidence="3" id="KW-1185">Reference proteome</keyword>
<evidence type="ECO:0000256" key="1">
    <source>
        <dbReference type="SAM" id="Phobius"/>
    </source>
</evidence>
<organism evidence="2 3">
    <name type="scientific">Massilia agri</name>
    <dbReference type="NCBI Taxonomy" id="1886785"/>
    <lineage>
        <taxon>Bacteria</taxon>
        <taxon>Pseudomonadati</taxon>
        <taxon>Pseudomonadota</taxon>
        <taxon>Betaproteobacteria</taxon>
        <taxon>Burkholderiales</taxon>
        <taxon>Oxalobacteraceae</taxon>
        <taxon>Telluria group</taxon>
        <taxon>Massilia</taxon>
    </lineage>
</organism>
<keyword evidence="1" id="KW-0812">Transmembrane</keyword>
<protein>
    <recommendedName>
        <fullName evidence="4">Integron gene cassette protein</fullName>
    </recommendedName>
</protein>